<feature type="compositionally biased region" description="Polar residues" evidence="1">
    <location>
        <begin position="256"/>
        <end position="272"/>
    </location>
</feature>
<dbReference type="EMBL" id="BDQF01000008">
    <property type="protein sequence ID" value="GAW80250.1"/>
    <property type="molecule type" value="Genomic_DNA"/>
</dbReference>
<feature type="compositionally biased region" description="Basic and acidic residues" evidence="1">
    <location>
        <begin position="12"/>
        <end position="49"/>
    </location>
</feature>
<organism evidence="2 3">
    <name type="scientific">Plasmodium gonderi</name>
    <dbReference type="NCBI Taxonomy" id="77519"/>
    <lineage>
        <taxon>Eukaryota</taxon>
        <taxon>Sar</taxon>
        <taxon>Alveolata</taxon>
        <taxon>Apicomplexa</taxon>
        <taxon>Aconoidasida</taxon>
        <taxon>Haemosporida</taxon>
        <taxon>Plasmodiidae</taxon>
        <taxon>Plasmodium</taxon>
        <taxon>Plasmodium (Plasmodium)</taxon>
    </lineage>
</organism>
<feature type="region of interest" description="Disordered" evidence="1">
    <location>
        <begin position="315"/>
        <end position="369"/>
    </location>
</feature>
<feature type="compositionally biased region" description="Basic and acidic residues" evidence="1">
    <location>
        <begin position="412"/>
        <end position="430"/>
    </location>
</feature>
<feature type="region of interest" description="Disordered" evidence="1">
    <location>
        <begin position="239"/>
        <end position="284"/>
    </location>
</feature>
<gene>
    <name evidence="2" type="ORF">PGO_071650</name>
</gene>
<dbReference type="AlphaFoldDB" id="A0A1Y1JDE0"/>
<sequence length="594" mass="67571">MFLFRWGKKKKTENESPGSREHSGAKEKGIMKWNRKDQREKNINKEGKKNVKKIVPSAATKKKKKRSIFSLKRFNFFDTHKRKRTPRPPPENPKKEKGLPKNEVKSIVKKFETSWGGKLHGEKAQARKSATKVDPKKSGIKIDSKKSGIKADSQRSDMKKAPIENEDLFDILTEEERRSMEAFSLIDGSSNGDNSGEESNIKNNSSKKDVNAKIMRVHSDKNEKCSIDLKENDNLLKKKTSNFEGSTKLQKKKSISPPSKNVRSNFIMNPNSDVDPKKEEKGIETKKSFTKNIIKIPLSYSSSEGLKTDVLSKKESTEYKNEKMSSPEADKNKDSHEQKAVNDAVGIGNHQDDNNAELESKSEAGNHSGKMEFSKFIPSFNLINKKNGFFKSSKKICTPMIYSKLQIKNKEKSNIDGNRESRHSFDKTENSHGATEADETNITCQDIHEKKNSLIGRANLLKKKLSVDKKLLQEDGIKNFERKRTIDLLDTKISFNLHPPLLFTENSFSICPLSPLEDIIEVINSICNNSKEETISKLKMCKENNEKSSNMLKITLDKLNGPDNSVTSHLHKNMSLQSEYLMKVDRVMREINED</sequence>
<dbReference type="OrthoDB" id="373008at2759"/>
<protein>
    <submittedName>
        <fullName evidence="2">Uncharacterized protein</fullName>
    </submittedName>
</protein>
<proteinExistence type="predicted"/>
<keyword evidence="3" id="KW-1185">Reference proteome</keyword>
<feature type="region of interest" description="Disordered" evidence="1">
    <location>
        <begin position="412"/>
        <end position="437"/>
    </location>
</feature>
<feature type="compositionally biased region" description="Basic and acidic residues" evidence="1">
    <location>
        <begin position="119"/>
        <end position="146"/>
    </location>
</feature>
<feature type="compositionally biased region" description="Basic and acidic residues" evidence="1">
    <location>
        <begin position="315"/>
        <end position="340"/>
    </location>
</feature>
<evidence type="ECO:0000313" key="2">
    <source>
        <dbReference type="EMBL" id="GAW80250.1"/>
    </source>
</evidence>
<feature type="compositionally biased region" description="Acidic residues" evidence="1">
    <location>
        <begin position="164"/>
        <end position="173"/>
    </location>
</feature>
<dbReference type="Proteomes" id="UP000195521">
    <property type="component" value="Unassembled WGS sequence"/>
</dbReference>
<feature type="compositionally biased region" description="Low complexity" evidence="1">
    <location>
        <begin position="187"/>
        <end position="198"/>
    </location>
</feature>
<dbReference type="GeneID" id="39746963"/>
<name>A0A1Y1JDE0_PLAGO</name>
<feature type="compositionally biased region" description="Basic and acidic residues" evidence="1">
    <location>
        <begin position="350"/>
        <end position="369"/>
    </location>
</feature>
<feature type="compositionally biased region" description="Basic residues" evidence="1">
    <location>
        <begin position="1"/>
        <end position="11"/>
    </location>
</feature>
<reference evidence="3" key="1">
    <citation type="submission" date="2017-04" db="EMBL/GenBank/DDBJ databases">
        <title>Plasmodium gonderi genome.</title>
        <authorList>
            <person name="Arisue N."/>
            <person name="Honma H."/>
            <person name="Kawai S."/>
            <person name="Tougan T."/>
            <person name="Tanabe K."/>
            <person name="Horii T."/>
        </authorList>
    </citation>
    <scope>NUCLEOTIDE SEQUENCE [LARGE SCALE GENOMIC DNA]</scope>
    <source>
        <strain evidence="3">ATCC 30045</strain>
    </source>
</reference>
<evidence type="ECO:0000256" key="1">
    <source>
        <dbReference type="SAM" id="MobiDB-lite"/>
    </source>
</evidence>
<comment type="caution">
    <text evidence="2">The sequence shown here is derived from an EMBL/GenBank/DDBJ whole genome shotgun (WGS) entry which is preliminary data.</text>
</comment>
<feature type="region of interest" description="Disordered" evidence="1">
    <location>
        <begin position="1"/>
        <end position="212"/>
    </location>
</feature>
<dbReference type="RefSeq" id="XP_028542839.1">
    <property type="nucleotide sequence ID" value="XM_028687038.1"/>
</dbReference>
<dbReference type="OMA" id="LKMCKEN"/>
<feature type="compositionally biased region" description="Basic and acidic residues" evidence="1">
    <location>
        <begin position="92"/>
        <end position="112"/>
    </location>
</feature>
<feature type="compositionally biased region" description="Basic and acidic residues" evidence="1">
    <location>
        <begin position="152"/>
        <end position="163"/>
    </location>
</feature>
<evidence type="ECO:0000313" key="3">
    <source>
        <dbReference type="Proteomes" id="UP000195521"/>
    </source>
</evidence>
<accession>A0A1Y1JDE0</accession>
<feature type="compositionally biased region" description="Basic and acidic residues" evidence="1">
    <location>
        <begin position="274"/>
        <end position="284"/>
    </location>
</feature>